<dbReference type="AlphaFoldDB" id="A0A194PHB7"/>
<evidence type="ECO:0000256" key="5">
    <source>
        <dbReference type="ARBA" id="ARBA00022825"/>
    </source>
</evidence>
<evidence type="ECO:0000256" key="10">
    <source>
        <dbReference type="ARBA" id="ARBA00024195"/>
    </source>
</evidence>
<dbReference type="FunFam" id="2.40.10.10:FF:000078">
    <property type="entry name" value="Serine protease H137"/>
    <property type="match status" value="2"/>
</dbReference>
<evidence type="ECO:0000313" key="13">
    <source>
        <dbReference type="EMBL" id="KPI92443.1"/>
    </source>
</evidence>
<keyword evidence="2" id="KW-0479">Metal-binding</keyword>
<evidence type="ECO:0000259" key="12">
    <source>
        <dbReference type="PROSITE" id="PS50240"/>
    </source>
</evidence>
<dbReference type="SUPFAM" id="SSF50494">
    <property type="entry name" value="Trypsin-like serine proteases"/>
    <property type="match status" value="3"/>
</dbReference>
<dbReference type="Gene3D" id="2.40.10.10">
    <property type="entry name" value="Trypsin-like serine proteases"/>
    <property type="match status" value="6"/>
</dbReference>
<evidence type="ECO:0000256" key="11">
    <source>
        <dbReference type="RuleBase" id="RU363034"/>
    </source>
</evidence>
<dbReference type="PROSITE" id="PS50240">
    <property type="entry name" value="TRYPSIN_DOM"/>
    <property type="match status" value="3"/>
</dbReference>
<evidence type="ECO:0000256" key="7">
    <source>
        <dbReference type="ARBA" id="ARBA00023145"/>
    </source>
</evidence>
<keyword evidence="7" id="KW-0865">Zymogen</keyword>
<sequence length="1000" mass="111914">MDPQSTKNNTTVNLQIPTLVTKSNIVGTCDDCILLSACPGAVYQVANHKNKRTEEIIRSSICSSEYVNSIPKVCCSAFPPSQEEIDNHPNLNLLPSECGEIEGSQIVGGEAAKLYEFPWIVLISYETRIGKQFLCGGSLINSLYVMTAAHCVRDKKIAGVRIGDHDYSSKVDCEKDTDICESHYQDIGVSERIIYPSYQGPPVVRHDIALLRLKRPADLSRRNYGTICLPTSKNLRERNLDEERAVVAGWGLTDNNTVSTLLLKVTVPIRSSDNCKQYYGRNSKEDITKTILCAGELGKDSCKGDSGGPLMVAEEVDNVYKYIQHGIVSHGPSKCGSLFPGVYTDVSYYRPVRPSWLLTNSFVLPRRFDTFNTHTCENCIPASQCLSLLQLISRDKSKKTLDIIRKEVCGFDLSLRQPKVCCDSFENQEIENGTLTNEITNHRNVHLLPTDCGQIKYSRLLGGYVVWDNEFPWVVRIAYKNNVDRTFSFECMGTLINSRYILTSADCVMNRRIAGVRVGGRTQRLDCADSICERDIQDIGVSEQISHPEYTINSRTLNNIALLRLRNPVDLSKESAGVICLPLLEEHRERNITENTGTISYWDENERETQFKIPASISTNERCVLYTNKHINDKTGLLNNSICAQRIGTKHCETIPGSPLILEGSYPDSYKYLLYGILITAKLECGPEIYTDVCCSDFLTTRFYGNNEIDDNALTSGDEIENHRSIRLLPTECGDMDGNRIVGGTVAGLYEFPWLALIAYRNEKSLKFKCGGSVITARYVLTAAHCINKDLVAVRIGDYDISAPVDCVGEDEIRECESKYQDIDVTHRIHHPKFVTVPMSQNDIGLLRLATSVDFSYRNSGTICLPIMRDLREKDLAQEVATVAGWGATENQQQSNVLLKVQVPIFPETTCKSFFRRSLQSPLYKKSSMNNTICAGEPGRDSCKGDSGGPLMIEAPYNETYKFVQFGIVSYAFEQCGSSLPGVYTDVRKYMKWILDTIKP</sequence>
<dbReference type="GO" id="GO:0046872">
    <property type="term" value="F:metal ion binding"/>
    <property type="evidence" value="ECO:0007669"/>
    <property type="project" value="UniProtKB-KW"/>
</dbReference>
<evidence type="ECO:0000256" key="1">
    <source>
        <dbReference type="ARBA" id="ARBA00022670"/>
    </source>
</evidence>
<keyword evidence="3" id="KW-0732">Signal</keyword>
<evidence type="ECO:0000256" key="3">
    <source>
        <dbReference type="ARBA" id="ARBA00022729"/>
    </source>
</evidence>
<keyword evidence="8" id="KW-1015">Disulfide bond</keyword>
<keyword evidence="5 11" id="KW-0720">Serine protease</keyword>
<feature type="domain" description="Peptidase S1" evidence="12">
    <location>
        <begin position="741"/>
        <end position="999"/>
    </location>
</feature>
<keyword evidence="6" id="KW-0106">Calcium</keyword>
<keyword evidence="9" id="KW-0325">Glycoprotein</keyword>
<dbReference type="EMBL" id="KQ459604">
    <property type="protein sequence ID" value="KPI92443.1"/>
    <property type="molecule type" value="Genomic_DNA"/>
</dbReference>
<dbReference type="Gene3D" id="3.30.1640.30">
    <property type="match status" value="1"/>
</dbReference>
<evidence type="ECO:0000256" key="4">
    <source>
        <dbReference type="ARBA" id="ARBA00022801"/>
    </source>
</evidence>
<dbReference type="CDD" id="cd00190">
    <property type="entry name" value="Tryp_SPc"/>
    <property type="match status" value="2"/>
</dbReference>
<dbReference type="STRING" id="66420.A0A194PHB7"/>
<dbReference type="InterPro" id="IPR001314">
    <property type="entry name" value="Peptidase_S1A"/>
</dbReference>
<protein>
    <submittedName>
        <fullName evidence="13">Serine protease easter</fullName>
    </submittedName>
</protein>
<name>A0A194PHB7_PAPXU</name>
<feature type="domain" description="Peptidase S1" evidence="12">
    <location>
        <begin position="460"/>
        <end position="699"/>
    </location>
</feature>
<evidence type="ECO:0000256" key="8">
    <source>
        <dbReference type="ARBA" id="ARBA00023157"/>
    </source>
</evidence>
<dbReference type="Pfam" id="PF00089">
    <property type="entry name" value="Trypsin"/>
    <property type="match status" value="3"/>
</dbReference>
<gene>
    <name evidence="13" type="ORF">RR46_13664</name>
</gene>
<evidence type="ECO:0000313" key="14">
    <source>
        <dbReference type="Proteomes" id="UP000053268"/>
    </source>
</evidence>
<dbReference type="InterPro" id="IPR018114">
    <property type="entry name" value="TRYPSIN_HIS"/>
</dbReference>
<dbReference type="PRINTS" id="PR00722">
    <property type="entry name" value="CHYMOTRYPSIN"/>
</dbReference>
<dbReference type="InterPro" id="IPR001254">
    <property type="entry name" value="Trypsin_dom"/>
</dbReference>
<dbReference type="SMART" id="SM00020">
    <property type="entry name" value="Tryp_SPc"/>
    <property type="match status" value="3"/>
</dbReference>
<dbReference type="InterPro" id="IPR043504">
    <property type="entry name" value="Peptidase_S1_PA_chymotrypsin"/>
</dbReference>
<dbReference type="InterPro" id="IPR051487">
    <property type="entry name" value="Ser/Thr_Proteases_Immune/Dev"/>
</dbReference>
<dbReference type="Pfam" id="PF12032">
    <property type="entry name" value="CLIP"/>
    <property type="match status" value="1"/>
</dbReference>
<keyword evidence="14" id="KW-1185">Reference proteome</keyword>
<dbReference type="FunFam" id="2.40.10.10:FF:000028">
    <property type="entry name" value="Serine protease easter"/>
    <property type="match status" value="3"/>
</dbReference>
<evidence type="ECO:0000256" key="6">
    <source>
        <dbReference type="ARBA" id="ARBA00022837"/>
    </source>
</evidence>
<reference evidence="13 14" key="1">
    <citation type="journal article" date="2015" name="Nat. Commun.">
        <title>Outbred genome sequencing and CRISPR/Cas9 gene editing in butterflies.</title>
        <authorList>
            <person name="Li X."/>
            <person name="Fan D."/>
            <person name="Zhang W."/>
            <person name="Liu G."/>
            <person name="Zhang L."/>
            <person name="Zhao L."/>
            <person name="Fang X."/>
            <person name="Chen L."/>
            <person name="Dong Y."/>
            <person name="Chen Y."/>
            <person name="Ding Y."/>
            <person name="Zhao R."/>
            <person name="Feng M."/>
            <person name="Zhu Y."/>
            <person name="Feng Y."/>
            <person name="Jiang X."/>
            <person name="Zhu D."/>
            <person name="Xiang H."/>
            <person name="Feng X."/>
            <person name="Li S."/>
            <person name="Wang J."/>
            <person name="Zhang G."/>
            <person name="Kronforst M.R."/>
            <person name="Wang W."/>
        </authorList>
    </citation>
    <scope>NUCLEOTIDE SEQUENCE [LARGE SCALE GENOMIC DNA]</scope>
    <source>
        <strain evidence="13">Ya'a_city_454_Px</strain>
        <tissue evidence="13">Whole body</tissue>
    </source>
</reference>
<comment type="similarity">
    <text evidence="10">Belongs to the peptidase S1 family. CLIP subfamily.</text>
</comment>
<proteinExistence type="inferred from homology"/>
<organism evidence="13 14">
    <name type="scientific">Papilio xuthus</name>
    <name type="common">Asian swallowtail butterfly</name>
    <dbReference type="NCBI Taxonomy" id="66420"/>
    <lineage>
        <taxon>Eukaryota</taxon>
        <taxon>Metazoa</taxon>
        <taxon>Ecdysozoa</taxon>
        <taxon>Arthropoda</taxon>
        <taxon>Hexapoda</taxon>
        <taxon>Insecta</taxon>
        <taxon>Pterygota</taxon>
        <taxon>Neoptera</taxon>
        <taxon>Endopterygota</taxon>
        <taxon>Lepidoptera</taxon>
        <taxon>Glossata</taxon>
        <taxon>Ditrysia</taxon>
        <taxon>Papilionoidea</taxon>
        <taxon>Papilionidae</taxon>
        <taxon>Papilioninae</taxon>
        <taxon>Papilio</taxon>
    </lineage>
</organism>
<dbReference type="InterPro" id="IPR033116">
    <property type="entry name" value="TRYPSIN_SER"/>
</dbReference>
<dbReference type="InterPro" id="IPR038565">
    <property type="entry name" value="CLIP_sf"/>
</dbReference>
<accession>A0A194PHB7</accession>
<dbReference type="PROSITE" id="PS00135">
    <property type="entry name" value="TRYPSIN_SER"/>
    <property type="match status" value="2"/>
</dbReference>
<dbReference type="InterPro" id="IPR009003">
    <property type="entry name" value="Peptidase_S1_PA"/>
</dbReference>
<evidence type="ECO:0000256" key="9">
    <source>
        <dbReference type="ARBA" id="ARBA00023180"/>
    </source>
</evidence>
<dbReference type="GO" id="GO:0006508">
    <property type="term" value="P:proteolysis"/>
    <property type="evidence" value="ECO:0007669"/>
    <property type="project" value="UniProtKB-KW"/>
</dbReference>
<dbReference type="PROSITE" id="PS00134">
    <property type="entry name" value="TRYPSIN_HIS"/>
    <property type="match status" value="2"/>
</dbReference>
<dbReference type="Proteomes" id="UP000053268">
    <property type="component" value="Unassembled WGS sequence"/>
</dbReference>
<dbReference type="PANTHER" id="PTHR24256">
    <property type="entry name" value="TRYPTASE-RELATED"/>
    <property type="match status" value="1"/>
</dbReference>
<keyword evidence="1 11" id="KW-0645">Protease</keyword>
<dbReference type="InterPro" id="IPR022700">
    <property type="entry name" value="CLIP"/>
</dbReference>
<keyword evidence="4 11" id="KW-0378">Hydrolase</keyword>
<feature type="domain" description="Peptidase S1" evidence="12">
    <location>
        <begin position="106"/>
        <end position="362"/>
    </location>
</feature>
<evidence type="ECO:0000256" key="2">
    <source>
        <dbReference type="ARBA" id="ARBA00022723"/>
    </source>
</evidence>
<dbReference type="GO" id="GO:0004252">
    <property type="term" value="F:serine-type endopeptidase activity"/>
    <property type="evidence" value="ECO:0007669"/>
    <property type="project" value="InterPro"/>
</dbReference>
<dbReference type="GO" id="GO:0051604">
    <property type="term" value="P:protein maturation"/>
    <property type="evidence" value="ECO:0007669"/>
    <property type="project" value="UniProtKB-ARBA"/>
</dbReference>